<proteinExistence type="inferred from homology"/>
<dbReference type="GO" id="GO:0000028">
    <property type="term" value="P:ribosomal small subunit assembly"/>
    <property type="evidence" value="ECO:0007669"/>
    <property type="project" value="TreeGrafter"/>
</dbReference>
<keyword evidence="6" id="KW-1185">Reference proteome</keyword>
<dbReference type="AlphaFoldDB" id="A0A212U2F6"/>
<gene>
    <name evidence="3" type="primary">rimP</name>
    <name evidence="5" type="ORF">SAMN05445756_1798</name>
</gene>
<evidence type="ECO:0000313" key="5">
    <source>
        <dbReference type="EMBL" id="SNC72306.1"/>
    </source>
</evidence>
<evidence type="ECO:0000256" key="1">
    <source>
        <dbReference type="ARBA" id="ARBA00022490"/>
    </source>
</evidence>
<evidence type="ECO:0000313" key="6">
    <source>
        <dbReference type="Proteomes" id="UP000198122"/>
    </source>
</evidence>
<accession>A0A212U2F6</accession>
<evidence type="ECO:0000256" key="2">
    <source>
        <dbReference type="ARBA" id="ARBA00022517"/>
    </source>
</evidence>
<dbReference type="GO" id="GO:0006412">
    <property type="term" value="P:translation"/>
    <property type="evidence" value="ECO:0007669"/>
    <property type="project" value="TreeGrafter"/>
</dbReference>
<dbReference type="GO" id="GO:0005829">
    <property type="term" value="C:cytosol"/>
    <property type="evidence" value="ECO:0007669"/>
    <property type="project" value="TreeGrafter"/>
</dbReference>
<feature type="domain" description="Ribosome maturation factor RimP N-terminal" evidence="4">
    <location>
        <begin position="17"/>
        <end position="97"/>
    </location>
</feature>
<dbReference type="InterPro" id="IPR035956">
    <property type="entry name" value="RimP_N_sf"/>
</dbReference>
<dbReference type="PANTHER" id="PTHR33867:SF1">
    <property type="entry name" value="RIBOSOME MATURATION FACTOR RIMP"/>
    <property type="match status" value="1"/>
</dbReference>
<dbReference type="RefSeq" id="WP_088818707.1">
    <property type="nucleotide sequence ID" value="NZ_FYEZ01000002.1"/>
</dbReference>
<dbReference type="Gene3D" id="3.30.300.70">
    <property type="entry name" value="RimP-like superfamily, N-terminal"/>
    <property type="match status" value="1"/>
</dbReference>
<dbReference type="HAMAP" id="MF_01077">
    <property type="entry name" value="RimP"/>
    <property type="match status" value="1"/>
</dbReference>
<dbReference type="PANTHER" id="PTHR33867">
    <property type="entry name" value="RIBOSOME MATURATION FACTOR RIMP"/>
    <property type="match status" value="1"/>
</dbReference>
<sequence>MSTEERTEKVLGLSREALVPIGLEVREVEITPAGRRTVVRVLVERPLPDPDDGVTPVEPVDLDQVADATQLVSAAIDADDPFGAQPYTLEVSSPGVDRPLTELAHYRRAVGRLVELRGVEGTEPRTARVLRVEDELIVLADDAAEGGERSCTLAEAGTGTVQVEFRR</sequence>
<comment type="function">
    <text evidence="3">Required for maturation of 30S ribosomal subunits.</text>
</comment>
<organism evidence="5 6">
    <name type="scientific">Kytococcus aerolatus</name>
    <dbReference type="NCBI Taxonomy" id="592308"/>
    <lineage>
        <taxon>Bacteria</taxon>
        <taxon>Bacillati</taxon>
        <taxon>Actinomycetota</taxon>
        <taxon>Actinomycetes</taxon>
        <taxon>Micrococcales</taxon>
        <taxon>Kytococcaceae</taxon>
        <taxon>Kytococcus</taxon>
    </lineage>
</organism>
<evidence type="ECO:0000259" key="4">
    <source>
        <dbReference type="Pfam" id="PF02576"/>
    </source>
</evidence>
<keyword evidence="1 3" id="KW-0963">Cytoplasm</keyword>
<name>A0A212U2F6_9MICO</name>
<comment type="subcellular location">
    <subcellularLocation>
        <location evidence="3">Cytoplasm</location>
    </subcellularLocation>
</comment>
<keyword evidence="2 3" id="KW-0690">Ribosome biogenesis</keyword>
<dbReference type="InterPro" id="IPR028989">
    <property type="entry name" value="RimP_N"/>
</dbReference>
<dbReference type="Pfam" id="PF02576">
    <property type="entry name" value="RimP_N"/>
    <property type="match status" value="1"/>
</dbReference>
<dbReference type="EMBL" id="FYEZ01000002">
    <property type="protein sequence ID" value="SNC72306.1"/>
    <property type="molecule type" value="Genomic_DNA"/>
</dbReference>
<dbReference type="OrthoDB" id="9805006at2"/>
<dbReference type="SUPFAM" id="SSF75420">
    <property type="entry name" value="YhbC-like, N-terminal domain"/>
    <property type="match status" value="1"/>
</dbReference>
<reference evidence="5 6" key="1">
    <citation type="submission" date="2017-06" db="EMBL/GenBank/DDBJ databases">
        <authorList>
            <person name="Kim H.J."/>
            <person name="Triplett B.A."/>
        </authorList>
    </citation>
    <scope>NUCLEOTIDE SEQUENCE [LARGE SCALE GENOMIC DNA]</scope>
    <source>
        <strain evidence="5 6">DSM 22179</strain>
    </source>
</reference>
<protein>
    <recommendedName>
        <fullName evidence="3">Ribosome maturation factor RimP</fullName>
    </recommendedName>
</protein>
<evidence type="ECO:0000256" key="3">
    <source>
        <dbReference type="HAMAP-Rule" id="MF_01077"/>
    </source>
</evidence>
<dbReference type="Proteomes" id="UP000198122">
    <property type="component" value="Unassembled WGS sequence"/>
</dbReference>
<dbReference type="InterPro" id="IPR003728">
    <property type="entry name" value="Ribosome_maturation_RimP"/>
</dbReference>
<comment type="similarity">
    <text evidence="3">Belongs to the RimP family.</text>
</comment>